<evidence type="ECO:0000313" key="1">
    <source>
        <dbReference type="EMBL" id="KIN98472.1"/>
    </source>
</evidence>
<dbReference type="EMBL" id="KN832015">
    <property type="protein sequence ID" value="KIN98472.1"/>
    <property type="molecule type" value="Genomic_DNA"/>
</dbReference>
<accession>A0A0C3IND5</accession>
<dbReference type="Proteomes" id="UP000054217">
    <property type="component" value="Unassembled WGS sequence"/>
</dbReference>
<protein>
    <submittedName>
        <fullName evidence="1">Uncharacterized protein</fullName>
    </submittedName>
</protein>
<dbReference type="HOGENOM" id="CLU_2850685_0_0_1"/>
<evidence type="ECO:0000313" key="2">
    <source>
        <dbReference type="Proteomes" id="UP000054217"/>
    </source>
</evidence>
<name>A0A0C3IND5_PISTI</name>
<dbReference type="AlphaFoldDB" id="A0A0C3IND5"/>
<organism evidence="1 2">
    <name type="scientific">Pisolithus tinctorius Marx 270</name>
    <dbReference type="NCBI Taxonomy" id="870435"/>
    <lineage>
        <taxon>Eukaryota</taxon>
        <taxon>Fungi</taxon>
        <taxon>Dikarya</taxon>
        <taxon>Basidiomycota</taxon>
        <taxon>Agaricomycotina</taxon>
        <taxon>Agaricomycetes</taxon>
        <taxon>Agaricomycetidae</taxon>
        <taxon>Boletales</taxon>
        <taxon>Sclerodermatineae</taxon>
        <taxon>Pisolithaceae</taxon>
        <taxon>Pisolithus</taxon>
    </lineage>
</organism>
<reference evidence="2" key="2">
    <citation type="submission" date="2015-01" db="EMBL/GenBank/DDBJ databases">
        <title>Evolutionary Origins and Diversification of the Mycorrhizal Mutualists.</title>
        <authorList>
            <consortium name="DOE Joint Genome Institute"/>
            <consortium name="Mycorrhizal Genomics Consortium"/>
            <person name="Kohler A."/>
            <person name="Kuo A."/>
            <person name="Nagy L.G."/>
            <person name="Floudas D."/>
            <person name="Copeland A."/>
            <person name="Barry K.W."/>
            <person name="Cichocki N."/>
            <person name="Veneault-Fourrey C."/>
            <person name="LaButti K."/>
            <person name="Lindquist E.A."/>
            <person name="Lipzen A."/>
            <person name="Lundell T."/>
            <person name="Morin E."/>
            <person name="Murat C."/>
            <person name="Riley R."/>
            <person name="Ohm R."/>
            <person name="Sun H."/>
            <person name="Tunlid A."/>
            <person name="Henrissat B."/>
            <person name="Grigoriev I.V."/>
            <person name="Hibbett D.S."/>
            <person name="Martin F."/>
        </authorList>
    </citation>
    <scope>NUCLEOTIDE SEQUENCE [LARGE SCALE GENOMIC DNA]</scope>
    <source>
        <strain evidence="2">Marx 270</strain>
    </source>
</reference>
<sequence>MTHRLRCVVLPGKSPDHLGRGVQGCRVLKNRSLEIYQEKTRHPHCTSISHSHKVYMALQLPLYYT</sequence>
<proteinExistence type="predicted"/>
<dbReference type="InParanoid" id="A0A0C3IND5"/>
<keyword evidence="2" id="KW-1185">Reference proteome</keyword>
<gene>
    <name evidence="1" type="ORF">M404DRAFT_851885</name>
</gene>
<reference evidence="1 2" key="1">
    <citation type="submission" date="2014-04" db="EMBL/GenBank/DDBJ databases">
        <authorList>
            <consortium name="DOE Joint Genome Institute"/>
            <person name="Kuo A."/>
            <person name="Kohler A."/>
            <person name="Costa M.D."/>
            <person name="Nagy L.G."/>
            <person name="Floudas D."/>
            <person name="Copeland A."/>
            <person name="Barry K.W."/>
            <person name="Cichocki N."/>
            <person name="Veneault-Fourrey C."/>
            <person name="LaButti K."/>
            <person name="Lindquist E.A."/>
            <person name="Lipzen A."/>
            <person name="Lundell T."/>
            <person name="Morin E."/>
            <person name="Murat C."/>
            <person name="Sun H."/>
            <person name="Tunlid A."/>
            <person name="Henrissat B."/>
            <person name="Grigoriev I.V."/>
            <person name="Hibbett D.S."/>
            <person name="Martin F."/>
            <person name="Nordberg H.P."/>
            <person name="Cantor M.N."/>
            <person name="Hua S.X."/>
        </authorList>
    </citation>
    <scope>NUCLEOTIDE SEQUENCE [LARGE SCALE GENOMIC DNA]</scope>
    <source>
        <strain evidence="1 2">Marx 270</strain>
    </source>
</reference>